<organism evidence="2 3">
    <name type="scientific">Vitis vinifera</name>
    <name type="common">Grape</name>
    <dbReference type="NCBI Taxonomy" id="29760"/>
    <lineage>
        <taxon>Eukaryota</taxon>
        <taxon>Viridiplantae</taxon>
        <taxon>Streptophyta</taxon>
        <taxon>Embryophyta</taxon>
        <taxon>Tracheophyta</taxon>
        <taxon>Spermatophyta</taxon>
        <taxon>Magnoliopsida</taxon>
        <taxon>eudicotyledons</taxon>
        <taxon>Gunneridae</taxon>
        <taxon>Pentapetalae</taxon>
        <taxon>rosids</taxon>
        <taxon>Vitales</taxon>
        <taxon>Vitaceae</taxon>
        <taxon>Viteae</taxon>
        <taxon>Vitis</taxon>
    </lineage>
</organism>
<dbReference type="SMART" id="SM00256">
    <property type="entry name" value="FBOX"/>
    <property type="match status" value="1"/>
</dbReference>
<dbReference type="SUPFAM" id="SSF81383">
    <property type="entry name" value="F-box domain"/>
    <property type="match status" value="1"/>
</dbReference>
<dbReference type="Gene3D" id="1.20.1280.50">
    <property type="match status" value="1"/>
</dbReference>
<dbReference type="CDD" id="cd22157">
    <property type="entry name" value="F-box_AtFBW1-like"/>
    <property type="match status" value="1"/>
</dbReference>
<proteinExistence type="predicted"/>
<reference evidence="2 3" key="1">
    <citation type="journal article" date="2018" name="PLoS Genet.">
        <title>Population sequencing reveals clonal diversity and ancestral inbreeding in the grapevine cultivar Chardonnay.</title>
        <authorList>
            <person name="Roach M.J."/>
            <person name="Johnson D.L."/>
            <person name="Bohlmann J."/>
            <person name="van Vuuren H.J."/>
            <person name="Jones S.J."/>
            <person name="Pretorius I.S."/>
            <person name="Schmidt S.A."/>
            <person name="Borneman A.R."/>
        </authorList>
    </citation>
    <scope>NUCLEOTIDE SEQUENCE [LARGE SCALE GENOMIC DNA]</scope>
    <source>
        <strain evidence="3">cv. Chardonnay</strain>
        <tissue evidence="2">Leaf</tissue>
    </source>
</reference>
<dbReference type="InterPro" id="IPR001810">
    <property type="entry name" value="F-box_dom"/>
</dbReference>
<dbReference type="PANTHER" id="PTHR31111:SF136">
    <property type="entry name" value="F-BOX ASSOCIATED DOMAIN-CONTAINING PROTEIN"/>
    <property type="match status" value="1"/>
</dbReference>
<gene>
    <name evidence="2" type="primary">VvCHDp000573</name>
    <name evidence="2" type="ORF">CK203_010820</name>
</gene>
<evidence type="ECO:0000259" key="1">
    <source>
        <dbReference type="SMART" id="SM00256"/>
    </source>
</evidence>
<sequence>MANNNVLPDDLIVEILLRLPVKCLKRFSCVCKAWYAVTRDPVFMAKHLDQTNSSDDGNASILICHTREYSFSMLSNETLDHVPTRISMTYLMEPCNQGNQVSSKDNLQALEFWETCAYVYGFGRDPKTRDYKVVRFLTLPIRKAELYTLSSDSWRQMDLDVPAYIDRTNIINSSMKGRIITDTYTDSDKNLQHLGDERVWGLRSHGPVSGVERQGGLFMESSSGELLLYNRLTRQLKNLGVFSCARRPSIQRMQVIIYKESLVSLNGRHEDEDGIIRPHTHSYP</sequence>
<dbReference type="InterPro" id="IPR036047">
    <property type="entry name" value="F-box-like_dom_sf"/>
</dbReference>
<comment type="caution">
    <text evidence="2">The sequence shown here is derived from an EMBL/GenBank/DDBJ whole genome shotgun (WGS) entry which is preliminary data.</text>
</comment>
<dbReference type="Proteomes" id="UP000288805">
    <property type="component" value="Unassembled WGS sequence"/>
</dbReference>
<accession>A0A438JIR0</accession>
<evidence type="ECO:0000313" key="3">
    <source>
        <dbReference type="Proteomes" id="UP000288805"/>
    </source>
</evidence>
<name>A0A438JIR0_VITVI</name>
<dbReference type="Pfam" id="PF00646">
    <property type="entry name" value="F-box"/>
    <property type="match status" value="1"/>
</dbReference>
<dbReference type="AlphaFoldDB" id="A0A438JIR0"/>
<protein>
    <submittedName>
        <fullName evidence="2">Putative F-box protein</fullName>
    </submittedName>
</protein>
<feature type="domain" description="F-box" evidence="1">
    <location>
        <begin position="7"/>
        <end position="47"/>
    </location>
</feature>
<dbReference type="EMBL" id="QGNW01000040">
    <property type="protein sequence ID" value="RVX08843.1"/>
    <property type="molecule type" value="Genomic_DNA"/>
</dbReference>
<dbReference type="PANTHER" id="PTHR31111">
    <property type="entry name" value="BNAA05G37150D PROTEIN-RELATED"/>
    <property type="match status" value="1"/>
</dbReference>
<evidence type="ECO:0000313" key="2">
    <source>
        <dbReference type="EMBL" id="RVX08843.1"/>
    </source>
</evidence>